<accession>A0ABP0TMB7</accession>
<dbReference type="Proteomes" id="UP001497512">
    <property type="component" value="Chromosome 12"/>
</dbReference>
<gene>
    <name evidence="2" type="ORF">CSSPTR1EN2_LOCUS5315</name>
</gene>
<keyword evidence="3" id="KW-1185">Reference proteome</keyword>
<evidence type="ECO:0000313" key="2">
    <source>
        <dbReference type="EMBL" id="CAK9200195.1"/>
    </source>
</evidence>
<name>A0ABP0TMB7_9BRYO</name>
<feature type="region of interest" description="Disordered" evidence="1">
    <location>
        <begin position="75"/>
        <end position="110"/>
    </location>
</feature>
<dbReference type="EMBL" id="OZ019904">
    <property type="protein sequence ID" value="CAK9200195.1"/>
    <property type="molecule type" value="Genomic_DNA"/>
</dbReference>
<evidence type="ECO:0008006" key="4">
    <source>
        <dbReference type="Google" id="ProtNLM"/>
    </source>
</evidence>
<organism evidence="2 3">
    <name type="scientific">Sphagnum troendelagicum</name>
    <dbReference type="NCBI Taxonomy" id="128251"/>
    <lineage>
        <taxon>Eukaryota</taxon>
        <taxon>Viridiplantae</taxon>
        <taxon>Streptophyta</taxon>
        <taxon>Embryophyta</taxon>
        <taxon>Bryophyta</taxon>
        <taxon>Sphagnophytina</taxon>
        <taxon>Sphagnopsida</taxon>
        <taxon>Sphagnales</taxon>
        <taxon>Sphagnaceae</taxon>
        <taxon>Sphagnum</taxon>
    </lineage>
</organism>
<sequence length="110" mass="12376">MVATSELAIAQKGSTKTTVGLTMFGFHRQGSVDHMHLHCLSLPYIPRWKGFKYVPLGWLDSYVSADTAMKYLDSPEFSKGSMPQQEKHEMPGPRHNQGSKQLQLKPCLLD</sequence>
<dbReference type="InterPro" id="IPR036265">
    <property type="entry name" value="HIT-like_sf"/>
</dbReference>
<evidence type="ECO:0000313" key="3">
    <source>
        <dbReference type="Proteomes" id="UP001497512"/>
    </source>
</evidence>
<dbReference type="SUPFAM" id="SSF54197">
    <property type="entry name" value="HIT-like"/>
    <property type="match status" value="1"/>
</dbReference>
<protein>
    <recommendedName>
        <fullName evidence="4">HIT domain-containing protein</fullName>
    </recommendedName>
</protein>
<evidence type="ECO:0000256" key="1">
    <source>
        <dbReference type="SAM" id="MobiDB-lite"/>
    </source>
</evidence>
<dbReference type="Gene3D" id="3.30.428.10">
    <property type="entry name" value="HIT-like"/>
    <property type="match status" value="1"/>
</dbReference>
<proteinExistence type="predicted"/>
<reference evidence="2" key="1">
    <citation type="submission" date="2024-02" db="EMBL/GenBank/DDBJ databases">
        <authorList>
            <consortium name="ELIXIR-Norway"/>
            <consortium name="Elixir Norway"/>
        </authorList>
    </citation>
    <scope>NUCLEOTIDE SEQUENCE</scope>
</reference>